<evidence type="ECO:0000256" key="4">
    <source>
        <dbReference type="SAM" id="SignalP"/>
    </source>
</evidence>
<keyword evidence="7" id="KW-1185">Reference proteome</keyword>
<reference evidence="6 7" key="1">
    <citation type="submission" date="2020-08" db="EMBL/GenBank/DDBJ databases">
        <title>Genomic Encyclopedia of Type Strains, Phase III (KMG-III): the genomes of soil and plant-associated and newly described type strains.</title>
        <authorList>
            <person name="Whitman W."/>
        </authorList>
    </citation>
    <scope>NUCLEOTIDE SEQUENCE [LARGE SCALE GENOMIC DNA]</scope>
    <source>
        <strain evidence="6 7">CECT 8640</strain>
    </source>
</reference>
<dbReference type="SUPFAM" id="SSF53474">
    <property type="entry name" value="alpha/beta-Hydrolases"/>
    <property type="match status" value="1"/>
</dbReference>
<evidence type="ECO:0000256" key="2">
    <source>
        <dbReference type="ARBA" id="ARBA00022729"/>
    </source>
</evidence>
<dbReference type="Gene3D" id="3.40.50.1820">
    <property type="entry name" value="alpha/beta hydrolase"/>
    <property type="match status" value="1"/>
</dbReference>
<dbReference type="ESTHER" id="9pseu-a0a841ckv4">
    <property type="family name" value="Tiancimycin-TnmK-Tripeptidase-HIP"/>
</dbReference>
<dbReference type="InterPro" id="IPR051601">
    <property type="entry name" value="Serine_prot/Carboxylest_S33"/>
</dbReference>
<dbReference type="Pfam" id="PF08386">
    <property type="entry name" value="Abhydrolase_4"/>
    <property type="match status" value="1"/>
</dbReference>
<evidence type="ECO:0000313" key="6">
    <source>
        <dbReference type="EMBL" id="MBB5956236.1"/>
    </source>
</evidence>
<evidence type="ECO:0000256" key="1">
    <source>
        <dbReference type="ARBA" id="ARBA00010088"/>
    </source>
</evidence>
<proteinExistence type="inferred from homology"/>
<evidence type="ECO:0000259" key="5">
    <source>
        <dbReference type="Pfam" id="PF08386"/>
    </source>
</evidence>
<keyword evidence="2 4" id="KW-0732">Signal</keyword>
<accession>A0A841CKV4</accession>
<organism evidence="6 7">
    <name type="scientific">Saccharothrix tamanrassetensis</name>
    <dbReference type="NCBI Taxonomy" id="1051531"/>
    <lineage>
        <taxon>Bacteria</taxon>
        <taxon>Bacillati</taxon>
        <taxon>Actinomycetota</taxon>
        <taxon>Actinomycetes</taxon>
        <taxon>Pseudonocardiales</taxon>
        <taxon>Pseudonocardiaceae</taxon>
        <taxon>Saccharothrix</taxon>
    </lineage>
</organism>
<dbReference type="EMBL" id="JACHJN010000004">
    <property type="protein sequence ID" value="MBB5956236.1"/>
    <property type="molecule type" value="Genomic_DNA"/>
</dbReference>
<feature type="domain" description="Peptidase S33 tripeptidyl aminopeptidase-like C-terminal" evidence="5">
    <location>
        <begin position="403"/>
        <end position="502"/>
    </location>
</feature>
<dbReference type="InterPro" id="IPR029058">
    <property type="entry name" value="AB_hydrolase_fold"/>
</dbReference>
<feature type="signal peptide" evidence="4">
    <location>
        <begin position="1"/>
        <end position="26"/>
    </location>
</feature>
<dbReference type="InterPro" id="IPR013595">
    <property type="entry name" value="Pept_S33_TAP-like_C"/>
</dbReference>
<evidence type="ECO:0000256" key="3">
    <source>
        <dbReference type="ARBA" id="ARBA00022801"/>
    </source>
</evidence>
<comment type="caution">
    <text evidence="6">The sequence shown here is derived from an EMBL/GenBank/DDBJ whole genome shotgun (WGS) entry which is preliminary data.</text>
</comment>
<protein>
    <submittedName>
        <fullName evidence="6">Pimeloyl-ACP methyl ester carboxylesterase</fullName>
    </submittedName>
</protein>
<sequence length="507" mass="55227">MIRLKTTLTAAAVAAGLLAGTGSAAADPVEAESAQRGGLSRYYDQRLDWAACGHEQLDAAGAQCANVTVPLDYQRPRGRTITVAVSRLKAADPARRRGIMLSNPGGPGGAGLDMMLRVQGWMSPDVRARYDLIGMDPRGIGRSSPVDCKWSVGPMLRSAGVDRAGFDRVVALESDLAKRCAEREGDRLPHITTRNTARDMDVVRGAMGEQRVSYFGWSYGTYLGAVYTQMFPQRTDRFVLDSAVDPRKYGLGMFQDLGAPNEAALDLWAEWTARHDAEYHLGTTAKQVRAGVEELIRRSARTPIRVGDYTVDDNFVPIALFGPLSDPRAYPLLAGQVRELTDAADGKGAPPSPELEQALRFMFGPGAHQDGDGQAAVLCGDVRYQRDPESYWRDIQRSRATQPVFGAFANNITACAFWAQPKERPTVVHNNRPALIVQATGDTRTAYQHGVALHKAMTGSRLVTLKDVPVHAVFGNYPNTCTENVVNTYFADGTLPARDLTCQDDAR</sequence>
<comment type="similarity">
    <text evidence="1">Belongs to the peptidase S33 family.</text>
</comment>
<dbReference type="Proteomes" id="UP000547510">
    <property type="component" value="Unassembled WGS sequence"/>
</dbReference>
<dbReference type="PANTHER" id="PTHR43248:SF29">
    <property type="entry name" value="TRIPEPTIDYL AMINOPEPTIDASE"/>
    <property type="match status" value="1"/>
</dbReference>
<evidence type="ECO:0000313" key="7">
    <source>
        <dbReference type="Proteomes" id="UP000547510"/>
    </source>
</evidence>
<dbReference type="RefSeq" id="WP_184691048.1">
    <property type="nucleotide sequence ID" value="NZ_JACHJN010000004.1"/>
</dbReference>
<keyword evidence="3" id="KW-0378">Hydrolase</keyword>
<dbReference type="PANTHER" id="PTHR43248">
    <property type="entry name" value="2-SUCCINYL-6-HYDROXY-2,4-CYCLOHEXADIENE-1-CARBOXYLATE SYNTHASE"/>
    <property type="match status" value="1"/>
</dbReference>
<gene>
    <name evidence="6" type="ORF">FHS29_002822</name>
</gene>
<dbReference type="GO" id="GO:0016787">
    <property type="term" value="F:hydrolase activity"/>
    <property type="evidence" value="ECO:0007669"/>
    <property type="project" value="UniProtKB-KW"/>
</dbReference>
<name>A0A841CKV4_9PSEU</name>
<dbReference type="AlphaFoldDB" id="A0A841CKV4"/>
<feature type="chain" id="PRO_5032821617" evidence="4">
    <location>
        <begin position="27"/>
        <end position="507"/>
    </location>
</feature>